<keyword evidence="6" id="KW-1133">Transmembrane helix</keyword>
<keyword evidence="9" id="KW-1185">Reference proteome</keyword>
<dbReference type="PANTHER" id="PTHR46877:SF14">
    <property type="entry name" value="RECEPTOR PROTEIN-TYROSINE KINASE"/>
    <property type="match status" value="1"/>
</dbReference>
<keyword evidence="3" id="KW-0067">ATP-binding</keyword>
<accession>A0A9W2YWY4</accession>
<evidence type="ECO:0000256" key="5">
    <source>
        <dbReference type="ARBA" id="ARBA00023170"/>
    </source>
</evidence>
<gene>
    <name evidence="10" type="primary">LOC106060281</name>
</gene>
<organism evidence="9 10">
    <name type="scientific">Biomphalaria glabrata</name>
    <name type="common">Bloodfluke planorb</name>
    <name type="synonym">Freshwater snail</name>
    <dbReference type="NCBI Taxonomy" id="6526"/>
    <lineage>
        <taxon>Eukaryota</taxon>
        <taxon>Metazoa</taxon>
        <taxon>Spiralia</taxon>
        <taxon>Lophotrochozoa</taxon>
        <taxon>Mollusca</taxon>
        <taxon>Gastropoda</taxon>
        <taxon>Heterobranchia</taxon>
        <taxon>Euthyneura</taxon>
        <taxon>Panpulmonata</taxon>
        <taxon>Hygrophila</taxon>
        <taxon>Lymnaeoidea</taxon>
        <taxon>Planorbidae</taxon>
        <taxon>Biomphalaria</taxon>
    </lineage>
</organism>
<comment type="subcellular location">
    <subcellularLocation>
        <location evidence="1">Membrane</location>
        <topology evidence="1">Single-pass membrane protein</topology>
    </subcellularLocation>
</comment>
<name>A0A9W2YWY4_BIOGL</name>
<evidence type="ECO:0000256" key="6">
    <source>
        <dbReference type="SAM" id="Phobius"/>
    </source>
</evidence>
<dbReference type="PROSITE" id="PS00022">
    <property type="entry name" value="EGF_1"/>
    <property type="match status" value="1"/>
</dbReference>
<dbReference type="GO" id="GO:0005886">
    <property type="term" value="C:plasma membrane"/>
    <property type="evidence" value="ECO:0007669"/>
    <property type="project" value="TreeGrafter"/>
</dbReference>
<dbReference type="InterPro" id="IPR009030">
    <property type="entry name" value="Growth_fac_rcpt_cys_sf"/>
</dbReference>
<dbReference type="SUPFAM" id="SSF57184">
    <property type="entry name" value="Growth factor receptor domain"/>
    <property type="match status" value="1"/>
</dbReference>
<dbReference type="GeneID" id="106060281"/>
<proteinExistence type="predicted"/>
<dbReference type="RefSeq" id="XP_055867266.1">
    <property type="nucleotide sequence ID" value="XM_056011291.1"/>
</dbReference>
<dbReference type="GO" id="GO:0030425">
    <property type="term" value="C:dendrite"/>
    <property type="evidence" value="ECO:0007669"/>
    <property type="project" value="TreeGrafter"/>
</dbReference>
<dbReference type="InterPro" id="IPR011641">
    <property type="entry name" value="Tyr-kin_ephrin_A/B_rcpt-like"/>
</dbReference>
<feature type="signal peptide" evidence="7">
    <location>
        <begin position="1"/>
        <end position="23"/>
    </location>
</feature>
<keyword evidence="5" id="KW-0675">Receptor</keyword>
<keyword evidence="4 6" id="KW-0472">Membrane</keyword>
<evidence type="ECO:0000313" key="9">
    <source>
        <dbReference type="Proteomes" id="UP001165740"/>
    </source>
</evidence>
<keyword evidence="6" id="KW-0812">Transmembrane</keyword>
<evidence type="ECO:0000256" key="2">
    <source>
        <dbReference type="ARBA" id="ARBA00022741"/>
    </source>
</evidence>
<feature type="chain" id="PRO_5040803051" evidence="7">
    <location>
        <begin position="24"/>
        <end position="779"/>
    </location>
</feature>
<evidence type="ECO:0000256" key="1">
    <source>
        <dbReference type="ARBA" id="ARBA00004167"/>
    </source>
</evidence>
<evidence type="ECO:0000259" key="8">
    <source>
        <dbReference type="PROSITE" id="PS00022"/>
    </source>
</evidence>
<reference evidence="10" key="1">
    <citation type="submission" date="2025-08" db="UniProtKB">
        <authorList>
            <consortium name="RefSeq"/>
        </authorList>
    </citation>
    <scope>IDENTIFICATION</scope>
</reference>
<dbReference type="SMART" id="SM01411">
    <property type="entry name" value="Ephrin_rec_like"/>
    <property type="match status" value="4"/>
</dbReference>
<dbReference type="GO" id="GO:0005524">
    <property type="term" value="F:ATP binding"/>
    <property type="evidence" value="ECO:0007669"/>
    <property type="project" value="UniProtKB-KW"/>
</dbReference>
<evidence type="ECO:0000313" key="10">
    <source>
        <dbReference type="RefSeq" id="XP_055867266.1"/>
    </source>
</evidence>
<dbReference type="SMART" id="SM00181">
    <property type="entry name" value="EGF"/>
    <property type="match status" value="3"/>
</dbReference>
<evidence type="ECO:0000256" key="7">
    <source>
        <dbReference type="SAM" id="SignalP"/>
    </source>
</evidence>
<dbReference type="OrthoDB" id="6153301at2759"/>
<sequence>MDKIVVSVANLIILITFLNKEWCRNEVSAVYHCSFVENYYANGNATNKPGTLQECQDRCISFSWCLGYDYFNPNCRLLSSINPSSFRWPKPIYEKRCEDVCAPGKEYKNNNCSECNIGFYKDQYANISCTKCPDHKITLEKGSSSITNCNITHCELGFFSPDNSFCFECPIGAYKNVTGNQQCLHCPSNRTTTENGSIDISNCSFAHCAPGFYSLDNISCSVCPYGFYKNFTGNQPCLQCPINKITTNVGSIDISNCSFAHCEPGLSSRDNISCSVCPNGTYKNFTGNQPCSKCPMNKTTGEVGSTDISNCSLDCPTICTDNDPCKYTGTSSCVCPSGYYGSQCSKRCSPGCLDDSCNKMNGTCPCKEGYFDDKCLKSGGLAQNNQWTSHCKENCSKERHFKFDLCYMGWFGDSCLYRDLGVKAIMDDEVLNDNNHSTCVKRNSVTIDWQKNIQAVTWVRLVFTNNDDVREIIAFYFNNNDMNISLVCNSVDMRYRKVGNTSMDFYCDGSYFVTTVQVSWKSESLLCSVHVNGGRNVASTVSKVRWSLIKYKWTNIETLTDGYYGRGGCLTMNSSITLQLYFWHEVYSAQVLLYTDFSRDDGRGNYFVELIDVHGQVQSKKFSSGKDVFVQNAFFNSVFEFRSVNIRVLSGTLDLCEVEVYGDCIAPYYGYSCLDICYLACLHQDCTYDGECYECTPGRTGTYCDDRLYNTTDLVTEAARQSSTEASFSVAKVKSVINKYVVILIVCVLTLLIILIGKTCFSFKMVKEEEEKAYSNTFL</sequence>
<dbReference type="AlphaFoldDB" id="A0A9W2YWY4"/>
<feature type="transmembrane region" description="Helical" evidence="6">
    <location>
        <begin position="740"/>
        <end position="757"/>
    </location>
</feature>
<feature type="domain" description="EGF-like" evidence="8">
    <location>
        <begin position="333"/>
        <end position="344"/>
    </location>
</feature>
<evidence type="ECO:0000256" key="3">
    <source>
        <dbReference type="ARBA" id="ARBA00022840"/>
    </source>
</evidence>
<dbReference type="Proteomes" id="UP001165740">
    <property type="component" value="Chromosome 14"/>
</dbReference>
<keyword evidence="7" id="KW-0732">Signal</keyword>
<keyword evidence="2" id="KW-0547">Nucleotide-binding</keyword>
<dbReference type="GO" id="GO:0007411">
    <property type="term" value="P:axon guidance"/>
    <property type="evidence" value="ECO:0007669"/>
    <property type="project" value="TreeGrafter"/>
</dbReference>
<dbReference type="Pfam" id="PF07699">
    <property type="entry name" value="Ephrin_rec_like"/>
    <property type="match status" value="4"/>
</dbReference>
<dbReference type="Gene3D" id="2.10.50.10">
    <property type="entry name" value="Tumor Necrosis Factor Receptor, subunit A, domain 2"/>
    <property type="match status" value="4"/>
</dbReference>
<protein>
    <submittedName>
        <fullName evidence="10">Uncharacterized protein LOC106060281 isoform X1</fullName>
    </submittedName>
</protein>
<dbReference type="InterPro" id="IPR050449">
    <property type="entry name" value="Ephrin_rcpt_TKs"/>
</dbReference>
<dbReference type="GO" id="GO:0005005">
    <property type="term" value="F:transmembrane-ephrin receptor activity"/>
    <property type="evidence" value="ECO:0007669"/>
    <property type="project" value="TreeGrafter"/>
</dbReference>
<dbReference type="InterPro" id="IPR000742">
    <property type="entry name" value="EGF"/>
</dbReference>
<evidence type="ECO:0000256" key="4">
    <source>
        <dbReference type="ARBA" id="ARBA00023136"/>
    </source>
</evidence>
<dbReference type="PANTHER" id="PTHR46877">
    <property type="entry name" value="EPH RECEPTOR A5"/>
    <property type="match status" value="1"/>
</dbReference>